<keyword evidence="3" id="KW-1185">Reference proteome</keyword>
<organism evidence="2 3">
    <name type="scientific">Pleurodeles waltl</name>
    <name type="common">Iberian ribbed newt</name>
    <dbReference type="NCBI Taxonomy" id="8319"/>
    <lineage>
        <taxon>Eukaryota</taxon>
        <taxon>Metazoa</taxon>
        <taxon>Chordata</taxon>
        <taxon>Craniata</taxon>
        <taxon>Vertebrata</taxon>
        <taxon>Euteleostomi</taxon>
        <taxon>Amphibia</taxon>
        <taxon>Batrachia</taxon>
        <taxon>Caudata</taxon>
        <taxon>Salamandroidea</taxon>
        <taxon>Salamandridae</taxon>
        <taxon>Pleurodelinae</taxon>
        <taxon>Pleurodeles</taxon>
    </lineage>
</organism>
<name>A0AAV7VMS2_PLEWA</name>
<dbReference type="EMBL" id="JANPWB010000003">
    <property type="protein sequence ID" value="KAJ1202006.1"/>
    <property type="molecule type" value="Genomic_DNA"/>
</dbReference>
<reference evidence="2" key="1">
    <citation type="journal article" date="2022" name="bioRxiv">
        <title>Sequencing and chromosome-scale assembly of the giantPleurodeles waltlgenome.</title>
        <authorList>
            <person name="Brown T."/>
            <person name="Elewa A."/>
            <person name="Iarovenko S."/>
            <person name="Subramanian E."/>
            <person name="Araus A.J."/>
            <person name="Petzold A."/>
            <person name="Susuki M."/>
            <person name="Suzuki K.-i.T."/>
            <person name="Hayashi T."/>
            <person name="Toyoda A."/>
            <person name="Oliveira C."/>
            <person name="Osipova E."/>
            <person name="Leigh N.D."/>
            <person name="Simon A."/>
            <person name="Yun M.H."/>
        </authorList>
    </citation>
    <scope>NUCLEOTIDE SEQUENCE</scope>
    <source>
        <strain evidence="2">20211129_DDA</strain>
        <tissue evidence="2">Liver</tissue>
    </source>
</reference>
<comment type="caution">
    <text evidence="2">The sequence shown here is derived from an EMBL/GenBank/DDBJ whole genome shotgun (WGS) entry which is preliminary data.</text>
</comment>
<gene>
    <name evidence="2" type="ORF">NDU88_005810</name>
</gene>
<evidence type="ECO:0000313" key="3">
    <source>
        <dbReference type="Proteomes" id="UP001066276"/>
    </source>
</evidence>
<sequence length="148" mass="15826">MPRFSTGGRIRISPSEIMQLGGAPRESNARRASRAAPTLRRSSSLPTCLCLGWKPVATCVNTETSRTPVVVEAYNEGSSGGLDCSAYDATTVYSRGNRVRPHSRLPCRPGRRGGQRPTTGRADMGSVSSNPTLGLDPDTALDCRQVYA</sequence>
<feature type="compositionally biased region" description="Basic residues" evidence="1">
    <location>
        <begin position="98"/>
        <end position="114"/>
    </location>
</feature>
<evidence type="ECO:0000313" key="2">
    <source>
        <dbReference type="EMBL" id="KAJ1202006.1"/>
    </source>
</evidence>
<dbReference type="Proteomes" id="UP001066276">
    <property type="component" value="Chromosome 2_1"/>
</dbReference>
<dbReference type="AlphaFoldDB" id="A0AAV7VMS2"/>
<evidence type="ECO:0000256" key="1">
    <source>
        <dbReference type="SAM" id="MobiDB-lite"/>
    </source>
</evidence>
<proteinExistence type="predicted"/>
<feature type="region of interest" description="Disordered" evidence="1">
    <location>
        <begin position="98"/>
        <end position="137"/>
    </location>
</feature>
<protein>
    <submittedName>
        <fullName evidence="2">Uncharacterized protein</fullName>
    </submittedName>
</protein>
<accession>A0AAV7VMS2</accession>